<keyword evidence="3" id="KW-1185">Reference proteome</keyword>
<evidence type="ECO:0000259" key="1">
    <source>
        <dbReference type="Pfam" id="PF02272"/>
    </source>
</evidence>
<dbReference type="Gene3D" id="3.10.310.30">
    <property type="match status" value="1"/>
</dbReference>
<name>K4JTF2_9CAUD</name>
<sequence length="352" mass="38742">MTDIYAPDLCIYHGNCADGFTAAWAVYRRFEGAVQFLPGVYGRQISDDVVLGRHVLLVDFSFKKEELKRIAQIAASVTIIDHHKSAAEDLKDFIVSEALMDLTPAEYAELCHFAGRLPIRALFDMDRSGAGMTWDFFHRATPRMKIIDYVEDRDLWRFNQEGSREVSAYIFAHDYRFDNWDALAGEIEIDLPTVIAAGAAIEKKHHKDIAELLRQTQREMIIGGYRVPVANMPYTLASDAANKMASTPRADGTLPAFAACYFDNNAGKRAFSLRAIDGGADVSQIASQYGGGGHAKAAGFSADQGWEGEGDEAYDAWLKTRVAASIAELEAGKGIPGELVEVEFAKRRAGTA</sequence>
<dbReference type="GO" id="GO:0003676">
    <property type="term" value="F:nucleic acid binding"/>
    <property type="evidence" value="ECO:0007669"/>
    <property type="project" value="InterPro"/>
</dbReference>
<reference evidence="2 3" key="1">
    <citation type="journal article" date="2012" name="BMC Genomics">
        <title>The Caulobacter crescentus phage phiCbK: genomics of a canonical phage.</title>
        <authorList>
            <person name="Gill J.J."/>
            <person name="Berry J.D."/>
            <person name="Russell W.K."/>
            <person name="Lessor L."/>
            <person name="Escobar Garcia D.A."/>
            <person name="Hernandez D."/>
            <person name="Kane A."/>
            <person name="Keene J."/>
            <person name="Maddox M."/>
            <person name="Martin R."/>
            <person name="Mohan S."/>
            <person name="Thorn A.M."/>
            <person name="Russell D.H."/>
            <person name="Young R."/>
        </authorList>
    </citation>
    <scope>NUCLEOTIDE SEQUENCE [LARGE SCALE GENOMIC DNA]</scope>
</reference>
<dbReference type="Pfam" id="PF02272">
    <property type="entry name" value="DHHA1"/>
    <property type="match status" value="1"/>
</dbReference>
<dbReference type="Proteomes" id="UP000000460">
    <property type="component" value="Segment"/>
</dbReference>
<dbReference type="RefSeq" id="YP_006989791.1">
    <property type="nucleotide sequence ID" value="NC_019411.1"/>
</dbReference>
<protein>
    <submittedName>
        <fullName evidence="2">Putative DHH phosphoesterase protein</fullName>
    </submittedName>
</protein>
<evidence type="ECO:0000313" key="3">
    <source>
        <dbReference type="Proteomes" id="UP000000460"/>
    </source>
</evidence>
<dbReference type="Gene3D" id="6.20.450.20">
    <property type="match status" value="1"/>
</dbReference>
<proteinExistence type="predicted"/>
<evidence type="ECO:0000313" key="2">
    <source>
        <dbReference type="EMBL" id="AFU88376.1"/>
    </source>
</evidence>
<organism evidence="2 3">
    <name type="scientific">Caulobacter phage CcrSwift</name>
    <dbReference type="NCBI Taxonomy" id="2927984"/>
    <lineage>
        <taxon>Viruses</taxon>
        <taxon>Duplodnaviria</taxon>
        <taxon>Heunggongvirae</taxon>
        <taxon>Uroviricota</taxon>
        <taxon>Caudoviricetes</taxon>
        <taxon>Jeanschmidtviridae</taxon>
        <taxon>Shapirovirus</taxon>
        <taxon>Shapirovirus swift</taxon>
    </lineage>
</organism>
<dbReference type="EMBL" id="JX100809">
    <property type="protein sequence ID" value="AFU88376.1"/>
    <property type="molecule type" value="Genomic_DNA"/>
</dbReference>
<dbReference type="SUPFAM" id="SSF64182">
    <property type="entry name" value="DHH phosphoesterases"/>
    <property type="match status" value="1"/>
</dbReference>
<dbReference type="InterPro" id="IPR038763">
    <property type="entry name" value="DHH_sf"/>
</dbReference>
<dbReference type="InterPro" id="IPR003156">
    <property type="entry name" value="DHHA1_dom"/>
</dbReference>
<accession>K4JTF2</accession>
<dbReference type="GeneID" id="13996593"/>
<feature type="domain" description="DHHA1" evidence="1">
    <location>
        <begin position="239"/>
        <end position="311"/>
    </location>
</feature>
<gene>
    <name evidence="2" type="ORF">CcrSwift_gp058</name>
</gene>
<dbReference type="PANTHER" id="PTHR46922:SF4">
    <property type="entry name" value="DHHA1 DOMAIN PROTEIN"/>
    <property type="match status" value="1"/>
</dbReference>
<dbReference type="KEGG" id="vg:13996593"/>
<dbReference type="PANTHER" id="PTHR46922">
    <property type="entry name" value="DHHA1 DOMAIN PROTEIN"/>
    <property type="match status" value="1"/>
</dbReference>